<name>A0AC60Q9J1_IXOPE</name>
<comment type="caution">
    <text evidence="1">The sequence shown here is derived from an EMBL/GenBank/DDBJ whole genome shotgun (WGS) entry which is preliminary data.</text>
</comment>
<keyword evidence="2" id="KW-1185">Reference proteome</keyword>
<dbReference type="Proteomes" id="UP000805193">
    <property type="component" value="Unassembled WGS sequence"/>
</dbReference>
<proteinExistence type="predicted"/>
<organism evidence="1 2">
    <name type="scientific">Ixodes persulcatus</name>
    <name type="common">Taiga tick</name>
    <dbReference type="NCBI Taxonomy" id="34615"/>
    <lineage>
        <taxon>Eukaryota</taxon>
        <taxon>Metazoa</taxon>
        <taxon>Ecdysozoa</taxon>
        <taxon>Arthropoda</taxon>
        <taxon>Chelicerata</taxon>
        <taxon>Arachnida</taxon>
        <taxon>Acari</taxon>
        <taxon>Parasitiformes</taxon>
        <taxon>Ixodida</taxon>
        <taxon>Ixodoidea</taxon>
        <taxon>Ixodidae</taxon>
        <taxon>Ixodinae</taxon>
        <taxon>Ixodes</taxon>
    </lineage>
</organism>
<evidence type="ECO:0000313" key="2">
    <source>
        <dbReference type="Proteomes" id="UP000805193"/>
    </source>
</evidence>
<dbReference type="EMBL" id="JABSTQ010009303">
    <property type="protein sequence ID" value="KAG0430646.1"/>
    <property type="molecule type" value="Genomic_DNA"/>
</dbReference>
<evidence type="ECO:0000313" key="1">
    <source>
        <dbReference type="EMBL" id="KAG0430646.1"/>
    </source>
</evidence>
<accession>A0AC60Q9J1</accession>
<gene>
    <name evidence="1" type="ORF">HPB47_022499</name>
</gene>
<reference evidence="1 2" key="1">
    <citation type="journal article" date="2020" name="Cell">
        <title>Large-Scale Comparative Analyses of Tick Genomes Elucidate Their Genetic Diversity and Vector Capacities.</title>
        <authorList>
            <consortium name="Tick Genome and Microbiome Consortium (TIGMIC)"/>
            <person name="Jia N."/>
            <person name="Wang J."/>
            <person name="Shi W."/>
            <person name="Du L."/>
            <person name="Sun Y."/>
            <person name="Zhan W."/>
            <person name="Jiang J.F."/>
            <person name="Wang Q."/>
            <person name="Zhang B."/>
            <person name="Ji P."/>
            <person name="Bell-Sakyi L."/>
            <person name="Cui X.M."/>
            <person name="Yuan T.T."/>
            <person name="Jiang B.G."/>
            <person name="Yang W.F."/>
            <person name="Lam T.T."/>
            <person name="Chang Q.C."/>
            <person name="Ding S.J."/>
            <person name="Wang X.J."/>
            <person name="Zhu J.G."/>
            <person name="Ruan X.D."/>
            <person name="Zhao L."/>
            <person name="Wei J.T."/>
            <person name="Ye R.Z."/>
            <person name="Que T.C."/>
            <person name="Du C.H."/>
            <person name="Zhou Y.H."/>
            <person name="Cheng J.X."/>
            <person name="Dai P.F."/>
            <person name="Guo W.B."/>
            <person name="Han X.H."/>
            <person name="Huang E.J."/>
            <person name="Li L.F."/>
            <person name="Wei W."/>
            <person name="Gao Y.C."/>
            <person name="Liu J.Z."/>
            <person name="Shao H.Z."/>
            <person name="Wang X."/>
            <person name="Wang C.C."/>
            <person name="Yang T.C."/>
            <person name="Huo Q.B."/>
            <person name="Li W."/>
            <person name="Chen H.Y."/>
            <person name="Chen S.E."/>
            <person name="Zhou L.G."/>
            <person name="Ni X.B."/>
            <person name="Tian J.H."/>
            <person name="Sheng Y."/>
            <person name="Liu T."/>
            <person name="Pan Y.S."/>
            <person name="Xia L.Y."/>
            <person name="Li J."/>
            <person name="Zhao F."/>
            <person name="Cao W.C."/>
        </authorList>
    </citation>
    <scope>NUCLEOTIDE SEQUENCE [LARGE SCALE GENOMIC DNA]</scope>
    <source>
        <strain evidence="1">Iper-2018</strain>
    </source>
</reference>
<protein>
    <submittedName>
        <fullName evidence="1">Uncharacterized protein</fullName>
    </submittedName>
</protein>
<sequence length="345" mass="38851">MTGNVDSIQMQLNKQAKEEHESNKAKLRTIVETVLLCGRQDLALRGDKDSGRLTLEEWVKNDGNLRALLRYRANGGDCTLAEHIRTAANNALYTRPTIQNEIISIIGNLIQDKIVEAVHKAGFFAVLADETDGSAVQDIKRAFGRISDICLFFRAPPKRTALLKRHLEESSRSFCRLLRYCETTWVERHEAVSRLSEALPQVVAALEDFMENSRDTTSTATASALHRRVCSFNFLLCLAVSERFLGLTHHLSEYLQITSVDMSSLFPNVHTLLKILATLPVTTATVERSFSTLRRLKTYLRNRTAEDRLNGLDLINRAPSASGVSLLYVTPEILHYGFGTQEWEM</sequence>